<keyword evidence="3" id="KW-1185">Reference proteome</keyword>
<protein>
    <submittedName>
        <fullName evidence="2">Uncharacterized protein</fullName>
    </submittedName>
</protein>
<name>A0A7W3LP75_ACTNM</name>
<dbReference type="EMBL" id="JACJIA010000004">
    <property type="protein sequence ID" value="MBA8951724.1"/>
    <property type="molecule type" value="Genomic_DNA"/>
</dbReference>
<comment type="caution">
    <text evidence="2">The sequence shown here is derived from an EMBL/GenBank/DDBJ whole genome shotgun (WGS) entry which is preliminary data.</text>
</comment>
<evidence type="ECO:0000256" key="1">
    <source>
        <dbReference type="SAM" id="MobiDB-lite"/>
    </source>
</evidence>
<evidence type="ECO:0000313" key="2">
    <source>
        <dbReference type="EMBL" id="MBA8951724.1"/>
    </source>
</evidence>
<sequence>MNAPLDVMTATAVARPAVPGGAAGAGRPPGTARVSVVT</sequence>
<gene>
    <name evidence="2" type="ORF">HNR61_003364</name>
</gene>
<dbReference type="Proteomes" id="UP000572680">
    <property type="component" value="Unassembled WGS sequence"/>
</dbReference>
<dbReference type="AlphaFoldDB" id="A0A7W3LP75"/>
<feature type="region of interest" description="Disordered" evidence="1">
    <location>
        <begin position="16"/>
        <end position="38"/>
    </location>
</feature>
<proteinExistence type="predicted"/>
<accession>A0A7W3LP75</accession>
<reference evidence="2 3" key="1">
    <citation type="submission" date="2020-08" db="EMBL/GenBank/DDBJ databases">
        <title>Genomic Encyclopedia of Type Strains, Phase IV (KMG-IV): sequencing the most valuable type-strain genomes for metagenomic binning, comparative biology and taxonomic classification.</title>
        <authorList>
            <person name="Goeker M."/>
        </authorList>
    </citation>
    <scope>NUCLEOTIDE SEQUENCE [LARGE SCALE GENOMIC DNA]</scope>
    <source>
        <strain evidence="2 3">DSM 44197</strain>
    </source>
</reference>
<evidence type="ECO:0000313" key="3">
    <source>
        <dbReference type="Proteomes" id="UP000572680"/>
    </source>
</evidence>
<organism evidence="2 3">
    <name type="scientific">Actinomadura namibiensis</name>
    <dbReference type="NCBI Taxonomy" id="182080"/>
    <lineage>
        <taxon>Bacteria</taxon>
        <taxon>Bacillati</taxon>
        <taxon>Actinomycetota</taxon>
        <taxon>Actinomycetes</taxon>
        <taxon>Streptosporangiales</taxon>
        <taxon>Thermomonosporaceae</taxon>
        <taxon>Actinomadura</taxon>
    </lineage>
</organism>